<evidence type="ECO:0000256" key="1">
    <source>
        <dbReference type="SAM" id="Phobius"/>
    </source>
</evidence>
<dbReference type="EMBL" id="OIVN01000767">
    <property type="protein sequence ID" value="SPC85209.1"/>
    <property type="molecule type" value="Genomic_DNA"/>
</dbReference>
<dbReference type="InterPro" id="IPR025520">
    <property type="entry name" value="DUF4408"/>
</dbReference>
<proteinExistence type="predicted"/>
<protein>
    <recommendedName>
        <fullName evidence="2">DUF4408 domain-containing protein</fullName>
    </recommendedName>
</protein>
<feature type="transmembrane region" description="Helical" evidence="1">
    <location>
        <begin position="31"/>
        <end position="49"/>
    </location>
</feature>
<keyword evidence="1" id="KW-1133">Transmembrane helix</keyword>
<reference evidence="3" key="1">
    <citation type="submission" date="2018-02" db="EMBL/GenBank/DDBJ databases">
        <authorList>
            <person name="Cohen D.B."/>
            <person name="Kent A.D."/>
        </authorList>
    </citation>
    <scope>NUCLEOTIDE SEQUENCE</scope>
</reference>
<evidence type="ECO:0000259" key="2">
    <source>
        <dbReference type="Pfam" id="PF14364"/>
    </source>
</evidence>
<feature type="domain" description="DUF4408" evidence="2">
    <location>
        <begin position="69"/>
        <end position="91"/>
    </location>
</feature>
<keyword evidence="1" id="KW-0472">Membrane</keyword>
<organism evidence="3">
    <name type="scientific">Fagus sylvatica</name>
    <name type="common">Beechnut</name>
    <dbReference type="NCBI Taxonomy" id="28930"/>
    <lineage>
        <taxon>Eukaryota</taxon>
        <taxon>Viridiplantae</taxon>
        <taxon>Streptophyta</taxon>
        <taxon>Embryophyta</taxon>
        <taxon>Tracheophyta</taxon>
        <taxon>Spermatophyta</taxon>
        <taxon>Magnoliopsida</taxon>
        <taxon>eudicotyledons</taxon>
        <taxon>Gunneridae</taxon>
        <taxon>Pentapetalae</taxon>
        <taxon>rosids</taxon>
        <taxon>fabids</taxon>
        <taxon>Fagales</taxon>
        <taxon>Fagaceae</taxon>
        <taxon>Fagus</taxon>
    </lineage>
</organism>
<dbReference type="Pfam" id="PF14364">
    <property type="entry name" value="DUF4408"/>
    <property type="match status" value="1"/>
</dbReference>
<gene>
    <name evidence="3" type="ORF">FSB_LOCUS13091</name>
</gene>
<sequence length="216" mass="25679">MQMDSFNFYDIKVEKANAMQKHRQLQKIANFFRVIEVCIVLVLISRLSMQLPLAVKNSSGYFHNLTLVLVSPRFVFVVGNVIIITLFAKSRQFSVRDSTTNTSGFDLYEEIIKNSEKNQKVHQDETLYLDKHIISDESIIKDYQRTQSEKLNRVVCEKSRRVLQRSETEKYRKSVHFSDENLEKSSYHEEEMSNEEFRHKVEAFIARQQRFRREEK</sequence>
<feature type="transmembrane region" description="Helical" evidence="1">
    <location>
        <begin position="61"/>
        <end position="88"/>
    </location>
</feature>
<evidence type="ECO:0000313" key="3">
    <source>
        <dbReference type="EMBL" id="SPC85209.1"/>
    </source>
</evidence>
<name>A0A2N9FEC0_FAGSY</name>
<dbReference type="AlphaFoldDB" id="A0A2N9FEC0"/>
<dbReference type="PANTHER" id="PTHR33640:SF8">
    <property type="entry name" value="TRANSMEMBRANE PROTEIN"/>
    <property type="match status" value="1"/>
</dbReference>
<dbReference type="PANTHER" id="PTHR33640">
    <property type="entry name" value="TRANSMEMBRANE PROTEIN"/>
    <property type="match status" value="1"/>
</dbReference>
<accession>A0A2N9FEC0</accession>
<keyword evidence="1" id="KW-0812">Transmembrane</keyword>